<dbReference type="SUPFAM" id="SSF57903">
    <property type="entry name" value="FYVE/PHD zinc finger"/>
    <property type="match status" value="1"/>
</dbReference>
<accession>B3RIB7</accession>
<protein>
    <recommendedName>
        <fullName evidence="14">Inhibitor of growth protein</fullName>
    </recommendedName>
</protein>
<feature type="site" description="Histone H3K4me3 binding" evidence="11">
    <location>
        <position position="311"/>
    </location>
</feature>
<keyword evidence="6 12" id="KW-0862">Zinc</keyword>
<evidence type="ECO:0000256" key="11">
    <source>
        <dbReference type="PIRSR" id="PIRSR628651-50"/>
    </source>
</evidence>
<dbReference type="GO" id="GO:0005634">
    <property type="term" value="C:nucleus"/>
    <property type="evidence" value="ECO:0007669"/>
    <property type="project" value="UniProtKB-SubCell"/>
</dbReference>
<dbReference type="eggNOG" id="KOG1973">
    <property type="taxonomic scope" value="Eukaryota"/>
</dbReference>
<dbReference type="CTD" id="6750140"/>
<dbReference type="InterPro" id="IPR019786">
    <property type="entry name" value="Zinc_finger_PHD-type_CS"/>
</dbReference>
<dbReference type="InterPro" id="IPR011011">
    <property type="entry name" value="Znf_FYVE_PHD"/>
</dbReference>
<dbReference type="FunCoup" id="B3RIB7">
    <property type="interactions" value="1690"/>
</dbReference>
<comment type="function">
    <text evidence="14">Component of an histone acetyltransferase complex.</text>
</comment>
<evidence type="ECO:0000256" key="10">
    <source>
        <dbReference type="ARBA" id="ARBA00023242"/>
    </source>
</evidence>
<dbReference type="STRING" id="10228.B3RIB7"/>
<feature type="binding site" evidence="12">
    <location>
        <position position="297"/>
    </location>
    <ligand>
        <name>Zn(2+)</name>
        <dbReference type="ChEBI" id="CHEBI:29105"/>
        <label>1</label>
    </ligand>
</feature>
<evidence type="ECO:0000256" key="8">
    <source>
        <dbReference type="ARBA" id="ARBA00023015"/>
    </source>
</evidence>
<evidence type="ECO:0000256" key="7">
    <source>
        <dbReference type="ARBA" id="ARBA00022853"/>
    </source>
</evidence>
<keyword evidence="4 12" id="KW-0479">Metal-binding</keyword>
<evidence type="ECO:0000256" key="2">
    <source>
        <dbReference type="ARBA" id="ARBA00010210"/>
    </source>
</evidence>
<evidence type="ECO:0000256" key="9">
    <source>
        <dbReference type="ARBA" id="ARBA00023163"/>
    </source>
</evidence>
<feature type="binding site" evidence="12">
    <location>
        <position position="340"/>
    </location>
    <ligand>
        <name>Zn(2+)</name>
        <dbReference type="ChEBI" id="CHEBI:29105"/>
        <label>2</label>
    </ligand>
</feature>
<dbReference type="PROSITE" id="PS01359">
    <property type="entry name" value="ZF_PHD_1"/>
    <property type="match status" value="1"/>
</dbReference>
<evidence type="ECO:0000256" key="3">
    <source>
        <dbReference type="ARBA" id="ARBA00022604"/>
    </source>
</evidence>
<feature type="binding site" evidence="12">
    <location>
        <position position="315"/>
    </location>
    <ligand>
        <name>Zn(2+)</name>
        <dbReference type="ChEBI" id="CHEBI:29105"/>
        <label>2</label>
    </ligand>
</feature>
<evidence type="ECO:0000256" key="6">
    <source>
        <dbReference type="ARBA" id="ARBA00022833"/>
    </source>
</evidence>
<keyword evidence="9" id="KW-0804">Transcription</keyword>
<dbReference type="HOGENOM" id="CLU_031900_0_0_1"/>
<dbReference type="PhylomeDB" id="B3RIB7"/>
<evidence type="ECO:0000313" key="17">
    <source>
        <dbReference type="Proteomes" id="UP000009022"/>
    </source>
</evidence>
<evidence type="ECO:0000256" key="12">
    <source>
        <dbReference type="PIRSR" id="PIRSR628651-51"/>
    </source>
</evidence>
<dbReference type="GeneID" id="6750140"/>
<name>B3RIB7_TRIAD</name>
<evidence type="ECO:0000256" key="14">
    <source>
        <dbReference type="RuleBase" id="RU361213"/>
    </source>
</evidence>
<feature type="domain" description="PHD-type" evidence="15">
    <location>
        <begin position="294"/>
        <end position="343"/>
    </location>
</feature>
<evidence type="ECO:0000313" key="16">
    <source>
        <dbReference type="EMBL" id="EDV28991.1"/>
    </source>
</evidence>
<feature type="binding site" evidence="12">
    <location>
        <position position="337"/>
    </location>
    <ligand>
        <name>Zn(2+)</name>
        <dbReference type="ChEBI" id="CHEBI:29105"/>
        <label>2</label>
    </ligand>
</feature>
<dbReference type="GO" id="GO:0008270">
    <property type="term" value="F:zinc ion binding"/>
    <property type="evidence" value="ECO:0007669"/>
    <property type="project" value="UniProtKB-KW"/>
</dbReference>
<dbReference type="InParanoid" id="B3RIB7"/>
<dbReference type="AlphaFoldDB" id="B3RIB7"/>
<dbReference type="InterPro" id="IPR024610">
    <property type="entry name" value="ING_N_histone-binding"/>
</dbReference>
<keyword evidence="10 14" id="KW-0539">Nucleus</keyword>
<proteinExistence type="inferred from homology"/>
<dbReference type="Pfam" id="PF12998">
    <property type="entry name" value="ING"/>
    <property type="match status" value="1"/>
</dbReference>
<gene>
    <name evidence="16" type="ORF">TRIADDRAFT_49753</name>
</gene>
<feature type="binding site" evidence="12">
    <location>
        <position position="310"/>
    </location>
    <ligand>
        <name>Zn(2+)</name>
        <dbReference type="ChEBI" id="CHEBI:29105"/>
        <label>2</label>
    </ligand>
</feature>
<dbReference type="PANTHER" id="PTHR10333:SF103">
    <property type="entry name" value="INHIBITOR OF GROWTH PROTEIN 3"/>
    <property type="match status" value="1"/>
</dbReference>
<dbReference type="GO" id="GO:0006325">
    <property type="term" value="P:chromatin organization"/>
    <property type="evidence" value="ECO:0007669"/>
    <property type="project" value="UniProtKB-KW"/>
</dbReference>
<dbReference type="OrthoDB" id="5411773at2759"/>
<dbReference type="PROSITE" id="PS50016">
    <property type="entry name" value="ZF_PHD_2"/>
    <property type="match status" value="1"/>
</dbReference>
<reference evidence="16 17" key="1">
    <citation type="journal article" date="2008" name="Nature">
        <title>The Trichoplax genome and the nature of placozoans.</title>
        <authorList>
            <person name="Srivastava M."/>
            <person name="Begovic E."/>
            <person name="Chapman J."/>
            <person name="Putnam N.H."/>
            <person name="Hellsten U."/>
            <person name="Kawashima T."/>
            <person name="Kuo A."/>
            <person name="Mitros T."/>
            <person name="Salamov A."/>
            <person name="Carpenter M.L."/>
            <person name="Signorovitch A.Y."/>
            <person name="Moreno M.A."/>
            <person name="Kamm K."/>
            <person name="Grimwood J."/>
            <person name="Schmutz J."/>
            <person name="Shapiro H."/>
            <person name="Grigoriev I.V."/>
            <person name="Buss L.W."/>
            <person name="Schierwater B."/>
            <person name="Dellaporta S.L."/>
            <person name="Rokhsar D.S."/>
        </authorList>
    </citation>
    <scope>NUCLEOTIDE SEQUENCE [LARGE SCALE GENOMIC DNA]</scope>
    <source>
        <strain evidence="16 17">Grell-BS-1999</strain>
    </source>
</reference>
<dbReference type="OMA" id="RYEWFHY"/>
<dbReference type="CDD" id="cd15585">
    <property type="entry name" value="PHD_ING3"/>
    <property type="match status" value="1"/>
</dbReference>
<keyword evidence="17" id="KW-1185">Reference proteome</keyword>
<dbReference type="SMART" id="SM01408">
    <property type="entry name" value="ING"/>
    <property type="match status" value="1"/>
</dbReference>
<dbReference type="KEGG" id="tad:TRIADDRAFT_49753"/>
<dbReference type="InterPro" id="IPR028651">
    <property type="entry name" value="ING_fam"/>
</dbReference>
<feature type="site" description="Histone H3K4me3 binding" evidence="11">
    <location>
        <position position="307"/>
    </location>
</feature>
<dbReference type="EMBL" id="DS985241">
    <property type="protein sequence ID" value="EDV28991.1"/>
    <property type="molecule type" value="Genomic_DNA"/>
</dbReference>
<evidence type="ECO:0000256" key="5">
    <source>
        <dbReference type="ARBA" id="ARBA00022771"/>
    </source>
</evidence>
<feature type="binding site" evidence="12">
    <location>
        <position position="324"/>
    </location>
    <ligand>
        <name>Zn(2+)</name>
        <dbReference type="ChEBI" id="CHEBI:29105"/>
        <label>1</label>
    </ligand>
</feature>
<dbReference type="Gene3D" id="6.10.140.1740">
    <property type="match status" value="1"/>
</dbReference>
<evidence type="ECO:0000256" key="4">
    <source>
        <dbReference type="ARBA" id="ARBA00022723"/>
    </source>
</evidence>
<keyword evidence="8" id="KW-0805">Transcription regulation</keyword>
<dbReference type="GO" id="GO:0035267">
    <property type="term" value="C:NuA4 histone acetyltransferase complex"/>
    <property type="evidence" value="ECO:0000318"/>
    <property type="project" value="GO_Central"/>
</dbReference>
<feature type="binding site" evidence="12">
    <location>
        <position position="321"/>
    </location>
    <ligand>
        <name>Zn(2+)</name>
        <dbReference type="ChEBI" id="CHEBI:29105"/>
        <label>1</label>
    </ligand>
</feature>
<evidence type="ECO:0000256" key="1">
    <source>
        <dbReference type="ARBA" id="ARBA00004123"/>
    </source>
</evidence>
<dbReference type="InterPro" id="IPR001965">
    <property type="entry name" value="Znf_PHD"/>
</dbReference>
<evidence type="ECO:0000259" key="15">
    <source>
        <dbReference type="PROSITE" id="PS50016"/>
    </source>
</evidence>
<comment type="subcellular location">
    <subcellularLocation>
        <location evidence="1 14">Nucleus</location>
    </subcellularLocation>
</comment>
<dbReference type="CDD" id="cd16858">
    <property type="entry name" value="ING_ING3_Yng2p"/>
    <property type="match status" value="1"/>
</dbReference>
<dbReference type="SMART" id="SM00249">
    <property type="entry name" value="PHD"/>
    <property type="match status" value="1"/>
</dbReference>
<dbReference type="Gene3D" id="3.30.40.10">
    <property type="entry name" value="Zinc/RING finger domain, C3HC4 (zinc finger)"/>
    <property type="match status" value="1"/>
</dbReference>
<dbReference type="FunFam" id="3.30.40.10:FF:000103">
    <property type="entry name" value="Inhibitor of growth protein"/>
    <property type="match status" value="1"/>
</dbReference>
<keyword evidence="7 14" id="KW-0156">Chromatin regulator</keyword>
<feature type="site" description="Histone H3K4me3 binding" evidence="11">
    <location>
        <position position="319"/>
    </location>
</feature>
<evidence type="ECO:0000256" key="13">
    <source>
        <dbReference type="PROSITE-ProRule" id="PRU00146"/>
    </source>
</evidence>
<keyword evidence="5 13" id="KW-0863">Zinc-finger</keyword>
<sequence length="354" mass="40321">MLYLEDYLELIEQLPNEFKSRFAKIREMDLQVQNDIDSLDTKVKDFFQNGRKAKSERKQSDYLDINGTYLNTIEVADEKIVIVRELQELLQRYTKRLVHELEKFKIELEADNPGITDQLEKHSFEFDHCCSPHTNSTIADMRFHQVSTAGQKRKRDTESTISKYNGILGISSKNSPKAAAFQALSTTKQMQQGMKLGIKASLLIQSSQELAEDGSVASKSHECFQVLNKESTKQLAKRKVQQKYVSSVDNGYNSAITSTPLAVDSTHNTEVNDEVSERPTTLEISEYVVDPDEPRYCICNQISYGEMVGCDNDDCPIEWFHYACVGISEPPKGKWYCPQCTVSMKRRSARSGHK</sequence>
<dbReference type="RefSeq" id="XP_002108193.1">
    <property type="nucleotide sequence ID" value="XM_002108157.1"/>
</dbReference>
<comment type="subunit">
    <text evidence="14">Component of an histone acetyltransferase complex. Interacts with H3K4me3 and to a lesser extent with H3K4me2.</text>
</comment>
<dbReference type="InterPro" id="IPR042020">
    <property type="entry name" value="ING3_PHD"/>
</dbReference>
<comment type="similarity">
    <text evidence="2 14">Belongs to the ING family.</text>
</comment>
<dbReference type="Proteomes" id="UP000009022">
    <property type="component" value="Unassembled WGS sequence"/>
</dbReference>
<comment type="domain">
    <text evidence="14">The PHD-type zinc finger mediates the binding to H3K4me3.</text>
</comment>
<dbReference type="InterPro" id="IPR013083">
    <property type="entry name" value="Znf_RING/FYVE/PHD"/>
</dbReference>
<keyword evidence="3" id="KW-0341">Growth regulation</keyword>
<dbReference type="PANTHER" id="PTHR10333">
    <property type="entry name" value="INHIBITOR OF GROWTH PROTEIN"/>
    <property type="match status" value="1"/>
</dbReference>
<feature type="binding site" evidence="12">
    <location>
        <position position="299"/>
    </location>
    <ligand>
        <name>Zn(2+)</name>
        <dbReference type="ChEBI" id="CHEBI:29105"/>
        <label>1</label>
    </ligand>
</feature>
<dbReference type="InterPro" id="IPR019787">
    <property type="entry name" value="Znf_PHD-finger"/>
</dbReference>
<organism evidence="16 17">
    <name type="scientific">Trichoplax adhaerens</name>
    <name type="common">Trichoplax reptans</name>
    <dbReference type="NCBI Taxonomy" id="10228"/>
    <lineage>
        <taxon>Eukaryota</taxon>
        <taxon>Metazoa</taxon>
        <taxon>Placozoa</taxon>
        <taxon>Uniplacotomia</taxon>
        <taxon>Trichoplacea</taxon>
        <taxon>Trichoplacidae</taxon>
        <taxon>Trichoplax</taxon>
    </lineage>
</organism>
<feature type="site" description="Histone H3K4me3 binding" evidence="11">
    <location>
        <position position="296"/>
    </location>
</feature>